<comment type="caution">
    <text evidence="1">The sequence shown here is derived from an EMBL/GenBank/DDBJ whole genome shotgun (WGS) entry which is preliminary data.</text>
</comment>
<dbReference type="RefSeq" id="WP_380861334.1">
    <property type="nucleotide sequence ID" value="NZ_JBHRXV010000010.1"/>
</dbReference>
<organism evidence="1 2">
    <name type="scientific">Sphingoaurantiacus capsulatus</name>
    <dbReference type="NCBI Taxonomy" id="1771310"/>
    <lineage>
        <taxon>Bacteria</taxon>
        <taxon>Pseudomonadati</taxon>
        <taxon>Pseudomonadota</taxon>
        <taxon>Alphaproteobacteria</taxon>
        <taxon>Sphingomonadales</taxon>
        <taxon>Sphingosinicellaceae</taxon>
        <taxon>Sphingoaurantiacus</taxon>
    </lineage>
</organism>
<sequence length="145" mass="15747">MREARSVASLTGNLLARKGGARPAMRPQIFNAEEDLGWNDMGEAGGEPKPDPSPKLVPIAFGQPVADEVPPPAVVQQQAALIESFAEPKPRAAAGAHGKSAFTLRLDEERHLRLRLMGAHRHRSSQSLVIEALDRLLDEFEQGRA</sequence>
<proteinExistence type="predicted"/>
<evidence type="ECO:0000313" key="1">
    <source>
        <dbReference type="EMBL" id="MFC3713134.1"/>
    </source>
</evidence>
<name>A0ABV7XAK3_9SPHN</name>
<reference evidence="2" key="1">
    <citation type="journal article" date="2019" name="Int. J. Syst. Evol. Microbiol.">
        <title>The Global Catalogue of Microorganisms (GCM) 10K type strain sequencing project: providing services to taxonomists for standard genome sequencing and annotation.</title>
        <authorList>
            <consortium name="The Broad Institute Genomics Platform"/>
            <consortium name="The Broad Institute Genome Sequencing Center for Infectious Disease"/>
            <person name="Wu L."/>
            <person name="Ma J."/>
        </authorList>
    </citation>
    <scope>NUCLEOTIDE SEQUENCE [LARGE SCALE GENOMIC DNA]</scope>
    <source>
        <strain evidence="2">KCTC 42644</strain>
    </source>
</reference>
<dbReference type="Proteomes" id="UP001595615">
    <property type="component" value="Unassembled WGS sequence"/>
</dbReference>
<gene>
    <name evidence="1" type="ORF">ACFOMD_11155</name>
</gene>
<keyword evidence="2" id="KW-1185">Reference proteome</keyword>
<accession>A0ABV7XAK3</accession>
<dbReference type="InterPro" id="IPR010985">
    <property type="entry name" value="Ribbon_hlx_hlx"/>
</dbReference>
<protein>
    <submittedName>
        <fullName evidence="1">Uncharacterized protein</fullName>
    </submittedName>
</protein>
<dbReference type="SUPFAM" id="SSF47598">
    <property type="entry name" value="Ribbon-helix-helix"/>
    <property type="match status" value="1"/>
</dbReference>
<evidence type="ECO:0000313" key="2">
    <source>
        <dbReference type="Proteomes" id="UP001595615"/>
    </source>
</evidence>
<dbReference type="EMBL" id="JBHRXV010000010">
    <property type="protein sequence ID" value="MFC3713134.1"/>
    <property type="molecule type" value="Genomic_DNA"/>
</dbReference>